<protein>
    <submittedName>
        <fullName evidence="2">Uncharacterized protein</fullName>
    </submittedName>
</protein>
<keyword evidence="3" id="KW-1185">Reference proteome</keyword>
<evidence type="ECO:0000313" key="3">
    <source>
        <dbReference type="Proteomes" id="UP000499080"/>
    </source>
</evidence>
<dbReference type="AlphaFoldDB" id="A0A4Y2CCH7"/>
<organism evidence="2 3">
    <name type="scientific">Araneus ventricosus</name>
    <name type="common">Orbweaver spider</name>
    <name type="synonym">Epeira ventricosa</name>
    <dbReference type="NCBI Taxonomy" id="182803"/>
    <lineage>
        <taxon>Eukaryota</taxon>
        <taxon>Metazoa</taxon>
        <taxon>Ecdysozoa</taxon>
        <taxon>Arthropoda</taxon>
        <taxon>Chelicerata</taxon>
        <taxon>Arachnida</taxon>
        <taxon>Araneae</taxon>
        <taxon>Araneomorphae</taxon>
        <taxon>Entelegynae</taxon>
        <taxon>Araneoidea</taxon>
        <taxon>Araneidae</taxon>
        <taxon>Araneus</taxon>
    </lineage>
</organism>
<proteinExistence type="predicted"/>
<name>A0A4Y2CCH7_ARAVE</name>
<sequence>MRVYLGHPSITEVKNHVAQQSITKERIGLLPWKHSIKGRKPTSPFQGLSEGYPPTGPEPKTKHRRDVDRRLLTPVPNITL</sequence>
<reference evidence="2 3" key="1">
    <citation type="journal article" date="2019" name="Sci. Rep.">
        <title>Orb-weaving spider Araneus ventricosus genome elucidates the spidroin gene catalogue.</title>
        <authorList>
            <person name="Kono N."/>
            <person name="Nakamura H."/>
            <person name="Ohtoshi R."/>
            <person name="Moran D.A.P."/>
            <person name="Shinohara A."/>
            <person name="Yoshida Y."/>
            <person name="Fujiwara M."/>
            <person name="Mori M."/>
            <person name="Tomita M."/>
            <person name="Arakawa K."/>
        </authorList>
    </citation>
    <scope>NUCLEOTIDE SEQUENCE [LARGE SCALE GENOMIC DNA]</scope>
</reference>
<evidence type="ECO:0000256" key="1">
    <source>
        <dbReference type="SAM" id="MobiDB-lite"/>
    </source>
</evidence>
<dbReference type="EMBL" id="BGPR01000163">
    <property type="protein sequence ID" value="GBM01035.1"/>
    <property type="molecule type" value="Genomic_DNA"/>
</dbReference>
<feature type="region of interest" description="Disordered" evidence="1">
    <location>
        <begin position="33"/>
        <end position="80"/>
    </location>
</feature>
<evidence type="ECO:0000313" key="2">
    <source>
        <dbReference type="EMBL" id="GBM01035.1"/>
    </source>
</evidence>
<comment type="caution">
    <text evidence="2">The sequence shown here is derived from an EMBL/GenBank/DDBJ whole genome shotgun (WGS) entry which is preliminary data.</text>
</comment>
<gene>
    <name evidence="2" type="ORF">AVEN_55541_1</name>
</gene>
<accession>A0A4Y2CCH7</accession>
<dbReference type="Proteomes" id="UP000499080">
    <property type="component" value="Unassembled WGS sequence"/>
</dbReference>